<organism evidence="2 3">
    <name type="scientific">Candidatus Eubacterium faecipullorum</name>
    <dbReference type="NCBI Taxonomy" id="2838571"/>
    <lineage>
        <taxon>Bacteria</taxon>
        <taxon>Bacillati</taxon>
        <taxon>Bacillota</taxon>
        <taxon>Clostridia</taxon>
        <taxon>Eubacteriales</taxon>
        <taxon>Eubacteriaceae</taxon>
        <taxon>Eubacterium</taxon>
    </lineage>
</organism>
<evidence type="ECO:0000313" key="2">
    <source>
        <dbReference type="EMBL" id="HIW85910.1"/>
    </source>
</evidence>
<evidence type="ECO:0000256" key="1">
    <source>
        <dbReference type="SAM" id="SignalP"/>
    </source>
</evidence>
<reference evidence="2" key="1">
    <citation type="journal article" date="2021" name="PeerJ">
        <title>Extensive microbial diversity within the chicken gut microbiome revealed by metagenomics and culture.</title>
        <authorList>
            <person name="Gilroy R."/>
            <person name="Ravi A."/>
            <person name="Getino M."/>
            <person name="Pursley I."/>
            <person name="Horton D.L."/>
            <person name="Alikhan N.F."/>
            <person name="Baker D."/>
            <person name="Gharbi K."/>
            <person name="Hall N."/>
            <person name="Watson M."/>
            <person name="Adriaenssens E.M."/>
            <person name="Foster-Nyarko E."/>
            <person name="Jarju S."/>
            <person name="Secka A."/>
            <person name="Antonio M."/>
            <person name="Oren A."/>
            <person name="Chaudhuri R.R."/>
            <person name="La Ragione R."/>
            <person name="Hildebrand F."/>
            <person name="Pallen M.J."/>
        </authorList>
    </citation>
    <scope>NUCLEOTIDE SEQUENCE</scope>
    <source>
        <strain evidence="2">421</strain>
    </source>
</reference>
<evidence type="ECO:0000313" key="3">
    <source>
        <dbReference type="Proteomes" id="UP000824205"/>
    </source>
</evidence>
<sequence>MKKAAVIFIVLFVLSLAVPAAACINTGQENDTSELATLFSSEAQA</sequence>
<comment type="caution">
    <text evidence="2">The sequence shown here is derived from an EMBL/GenBank/DDBJ whole genome shotgun (WGS) entry which is preliminary data.</text>
</comment>
<reference evidence="2" key="2">
    <citation type="submission" date="2021-04" db="EMBL/GenBank/DDBJ databases">
        <authorList>
            <person name="Gilroy R."/>
        </authorList>
    </citation>
    <scope>NUCLEOTIDE SEQUENCE</scope>
    <source>
        <strain evidence="2">421</strain>
    </source>
</reference>
<name>A0A9D1REC9_9FIRM</name>
<feature type="signal peptide" evidence="1">
    <location>
        <begin position="1"/>
        <end position="22"/>
    </location>
</feature>
<dbReference type="EMBL" id="DXGE01000024">
    <property type="protein sequence ID" value="HIW85910.1"/>
    <property type="molecule type" value="Genomic_DNA"/>
</dbReference>
<protein>
    <submittedName>
        <fullName evidence="2">Uncharacterized protein</fullName>
    </submittedName>
</protein>
<dbReference type="AlphaFoldDB" id="A0A9D1REC9"/>
<proteinExistence type="predicted"/>
<gene>
    <name evidence="2" type="ORF">IAA48_05385</name>
</gene>
<accession>A0A9D1REC9</accession>
<dbReference type="Proteomes" id="UP000824205">
    <property type="component" value="Unassembled WGS sequence"/>
</dbReference>
<keyword evidence="1" id="KW-0732">Signal</keyword>
<feature type="chain" id="PRO_5038975846" evidence="1">
    <location>
        <begin position="23"/>
        <end position="45"/>
    </location>
</feature>